<protein>
    <submittedName>
        <fullName evidence="2">Uncharacterized protein</fullName>
    </submittedName>
</protein>
<evidence type="ECO:0000256" key="1">
    <source>
        <dbReference type="SAM" id="Phobius"/>
    </source>
</evidence>
<proteinExistence type="predicted"/>
<gene>
    <name evidence="2" type="ORF">ABID16_000318</name>
</gene>
<keyword evidence="1" id="KW-0472">Membrane</keyword>
<keyword evidence="1" id="KW-0812">Transmembrane</keyword>
<evidence type="ECO:0000313" key="2">
    <source>
        <dbReference type="EMBL" id="MET3612013.1"/>
    </source>
</evidence>
<reference evidence="2 3" key="1">
    <citation type="submission" date="2024-06" db="EMBL/GenBank/DDBJ databases">
        <title>Genomic Encyclopedia of Type Strains, Phase IV (KMG-IV): sequencing the most valuable type-strain genomes for metagenomic binning, comparative biology and taxonomic classification.</title>
        <authorList>
            <person name="Goeker M."/>
        </authorList>
    </citation>
    <scope>NUCLEOTIDE SEQUENCE [LARGE SCALE GENOMIC DNA]</scope>
    <source>
        <strain evidence="2 3">DSM 29780</strain>
    </source>
</reference>
<feature type="transmembrane region" description="Helical" evidence="1">
    <location>
        <begin position="13"/>
        <end position="33"/>
    </location>
</feature>
<evidence type="ECO:0000313" key="3">
    <source>
        <dbReference type="Proteomes" id="UP001549047"/>
    </source>
</evidence>
<keyword evidence="1" id="KW-1133">Transmembrane helix</keyword>
<sequence>MPSEKAPERRQPLAIRLAIALMALVALSGIVMIGNGLYIMAKAEFSGAPLEHAAHHHLAEFRVIDADGLNRATEI</sequence>
<dbReference type="EMBL" id="JBEPMB010000001">
    <property type="protein sequence ID" value="MET3612013.1"/>
    <property type="molecule type" value="Genomic_DNA"/>
</dbReference>
<organism evidence="2 3">
    <name type="scientific">Rhizobium aquaticum</name>
    <dbReference type="NCBI Taxonomy" id="1549636"/>
    <lineage>
        <taxon>Bacteria</taxon>
        <taxon>Pseudomonadati</taxon>
        <taxon>Pseudomonadota</taxon>
        <taxon>Alphaproteobacteria</taxon>
        <taxon>Hyphomicrobiales</taxon>
        <taxon>Rhizobiaceae</taxon>
        <taxon>Rhizobium/Agrobacterium group</taxon>
        <taxon>Rhizobium</taxon>
    </lineage>
</organism>
<comment type="caution">
    <text evidence="2">The sequence shown here is derived from an EMBL/GenBank/DDBJ whole genome shotgun (WGS) entry which is preliminary data.</text>
</comment>
<keyword evidence="3" id="KW-1185">Reference proteome</keyword>
<name>A0ABV2IU48_9HYPH</name>
<dbReference type="RefSeq" id="WP_354554602.1">
    <property type="nucleotide sequence ID" value="NZ_JBEPMB010000001.1"/>
</dbReference>
<dbReference type="Proteomes" id="UP001549047">
    <property type="component" value="Unassembled WGS sequence"/>
</dbReference>
<accession>A0ABV2IU48</accession>